<name>A0A852ZVQ4_9ACTN</name>
<protein>
    <submittedName>
        <fullName evidence="7">AcrR family transcriptional regulator</fullName>
    </submittedName>
</protein>
<evidence type="ECO:0000256" key="1">
    <source>
        <dbReference type="ARBA" id="ARBA00023015"/>
    </source>
</evidence>
<dbReference type="Proteomes" id="UP000567795">
    <property type="component" value="Unassembled WGS sequence"/>
</dbReference>
<feature type="compositionally biased region" description="Basic and acidic residues" evidence="5">
    <location>
        <begin position="135"/>
        <end position="155"/>
    </location>
</feature>
<feature type="domain" description="HTH tetR-type" evidence="6">
    <location>
        <begin position="18"/>
        <end position="78"/>
    </location>
</feature>
<dbReference type="EMBL" id="JACBZD010000001">
    <property type="protein sequence ID" value="NYI05330.1"/>
    <property type="molecule type" value="Genomic_DNA"/>
</dbReference>
<accession>A0A852ZVQ4</accession>
<feature type="DNA-binding region" description="H-T-H motif" evidence="4">
    <location>
        <begin position="41"/>
        <end position="60"/>
    </location>
</feature>
<sequence length="240" mass="25471">MSSGGGAGGGGLRERTRRAVRAELAELALGMFLERGFDETTVDDIARAAGLSKRSFFRYFPTKEDAVLGEVDDLGQQVVDDLRARPADEDPWESLRIVLCRWEGRIQRSRLELASLRLIESTPSLRAGLHHRRERVRERVSEALRHRSGREEDAGHGAAGAGAGGGASAGSGGAGGAGDGARAGDRPGLDAFTADLLTSAAGTALEVASREWLRSGGTADRAALTDRAFALLRPALVDRR</sequence>
<evidence type="ECO:0000256" key="4">
    <source>
        <dbReference type="PROSITE-ProRule" id="PRU00335"/>
    </source>
</evidence>
<dbReference type="RefSeq" id="WP_218904007.1">
    <property type="nucleotide sequence ID" value="NZ_JACBZD010000001.1"/>
</dbReference>
<dbReference type="InterPro" id="IPR050109">
    <property type="entry name" value="HTH-type_TetR-like_transc_reg"/>
</dbReference>
<evidence type="ECO:0000313" key="7">
    <source>
        <dbReference type="EMBL" id="NYI05330.1"/>
    </source>
</evidence>
<feature type="compositionally biased region" description="Gly residues" evidence="5">
    <location>
        <begin position="157"/>
        <end position="181"/>
    </location>
</feature>
<dbReference type="PANTHER" id="PTHR30055">
    <property type="entry name" value="HTH-TYPE TRANSCRIPTIONAL REGULATOR RUTR"/>
    <property type="match status" value="1"/>
</dbReference>
<dbReference type="Gene3D" id="1.10.357.10">
    <property type="entry name" value="Tetracycline Repressor, domain 2"/>
    <property type="match status" value="2"/>
</dbReference>
<evidence type="ECO:0000256" key="2">
    <source>
        <dbReference type="ARBA" id="ARBA00023125"/>
    </source>
</evidence>
<gene>
    <name evidence="7" type="ORF">FHU37_002273</name>
</gene>
<evidence type="ECO:0000259" key="6">
    <source>
        <dbReference type="PROSITE" id="PS50977"/>
    </source>
</evidence>
<evidence type="ECO:0000313" key="8">
    <source>
        <dbReference type="Proteomes" id="UP000567795"/>
    </source>
</evidence>
<dbReference type="SUPFAM" id="SSF46689">
    <property type="entry name" value="Homeodomain-like"/>
    <property type="match status" value="1"/>
</dbReference>
<dbReference type="PROSITE" id="PS01081">
    <property type="entry name" value="HTH_TETR_1"/>
    <property type="match status" value="1"/>
</dbReference>
<dbReference type="Pfam" id="PF00440">
    <property type="entry name" value="TetR_N"/>
    <property type="match status" value="1"/>
</dbReference>
<evidence type="ECO:0000256" key="5">
    <source>
        <dbReference type="SAM" id="MobiDB-lite"/>
    </source>
</evidence>
<dbReference type="InterPro" id="IPR009057">
    <property type="entry name" value="Homeodomain-like_sf"/>
</dbReference>
<keyword evidence="3" id="KW-0804">Transcription</keyword>
<dbReference type="InterPro" id="IPR023772">
    <property type="entry name" value="DNA-bd_HTH_TetR-type_CS"/>
</dbReference>
<feature type="region of interest" description="Disordered" evidence="5">
    <location>
        <begin position="129"/>
        <end position="182"/>
    </location>
</feature>
<reference evidence="7 8" key="1">
    <citation type="submission" date="2020-07" db="EMBL/GenBank/DDBJ databases">
        <title>Sequencing the genomes of 1000 actinobacteria strains.</title>
        <authorList>
            <person name="Klenk H.-P."/>
        </authorList>
    </citation>
    <scope>NUCLEOTIDE SEQUENCE [LARGE SCALE GENOMIC DNA]</scope>
    <source>
        <strain evidence="7 8">DSM 42178</strain>
    </source>
</reference>
<dbReference type="InterPro" id="IPR001647">
    <property type="entry name" value="HTH_TetR"/>
</dbReference>
<organism evidence="7 8">
    <name type="scientific">Allostreptomyces psammosilenae</name>
    <dbReference type="NCBI Taxonomy" id="1892865"/>
    <lineage>
        <taxon>Bacteria</taxon>
        <taxon>Bacillati</taxon>
        <taxon>Actinomycetota</taxon>
        <taxon>Actinomycetes</taxon>
        <taxon>Kitasatosporales</taxon>
        <taxon>Streptomycetaceae</taxon>
        <taxon>Allostreptomyces</taxon>
    </lineage>
</organism>
<proteinExistence type="predicted"/>
<keyword evidence="1" id="KW-0805">Transcription regulation</keyword>
<evidence type="ECO:0000256" key="3">
    <source>
        <dbReference type="ARBA" id="ARBA00023163"/>
    </source>
</evidence>
<keyword evidence="2 4" id="KW-0238">DNA-binding</keyword>
<dbReference type="PROSITE" id="PS50977">
    <property type="entry name" value="HTH_TETR_2"/>
    <property type="match status" value="1"/>
</dbReference>
<dbReference type="PANTHER" id="PTHR30055:SF238">
    <property type="entry name" value="MYCOFACTOCIN BIOSYNTHESIS TRANSCRIPTIONAL REGULATOR MFTR-RELATED"/>
    <property type="match status" value="1"/>
</dbReference>
<dbReference type="GO" id="GO:0003700">
    <property type="term" value="F:DNA-binding transcription factor activity"/>
    <property type="evidence" value="ECO:0007669"/>
    <property type="project" value="TreeGrafter"/>
</dbReference>
<dbReference type="AlphaFoldDB" id="A0A852ZVQ4"/>
<dbReference type="GO" id="GO:0000976">
    <property type="term" value="F:transcription cis-regulatory region binding"/>
    <property type="evidence" value="ECO:0007669"/>
    <property type="project" value="TreeGrafter"/>
</dbReference>
<comment type="caution">
    <text evidence="7">The sequence shown here is derived from an EMBL/GenBank/DDBJ whole genome shotgun (WGS) entry which is preliminary data.</text>
</comment>
<dbReference type="PRINTS" id="PR00455">
    <property type="entry name" value="HTHTETR"/>
</dbReference>
<dbReference type="Gene3D" id="1.10.10.60">
    <property type="entry name" value="Homeodomain-like"/>
    <property type="match status" value="1"/>
</dbReference>
<keyword evidence="8" id="KW-1185">Reference proteome</keyword>